<gene>
    <name evidence="2" type="ORF">H2136_00305</name>
</gene>
<sequence length="65" mass="6932">MPRFTLEADEDALTPDPAERLAGRALPARQRVAFRGGTPAEDGLAHPAAGSLSRTSHGRLPTRQL</sequence>
<dbReference type="EMBL" id="JACLAN010000001">
    <property type="protein sequence ID" value="MBC8673717.1"/>
    <property type="molecule type" value="Genomic_DNA"/>
</dbReference>
<feature type="region of interest" description="Disordered" evidence="1">
    <location>
        <begin position="1"/>
        <end position="65"/>
    </location>
</feature>
<name>A0A926IXW7_AERHY</name>
<evidence type="ECO:0000313" key="2">
    <source>
        <dbReference type="EMBL" id="MBC8673717.1"/>
    </source>
</evidence>
<proteinExistence type="predicted"/>
<reference evidence="2" key="1">
    <citation type="submission" date="2020-07" db="EMBL/GenBank/DDBJ databases">
        <title>Carbapenem Resistant Aeromonas hydrophila Carrying blacphA7 Isolated from Two Solid Organ Transplant Patients.</title>
        <authorList>
            <person name="Hilt E."/>
            <person name="Fitzwater S.P."/>
            <person name="Ward K."/>
            <person name="De St Maurice A."/>
            <person name="Chandrasekaran S."/>
            <person name="Garner O.B."/>
            <person name="Yang S."/>
        </authorList>
    </citation>
    <scope>NUCLEOTIDE SEQUENCE</scope>
    <source>
        <strain evidence="2">B-1</strain>
    </source>
</reference>
<comment type="caution">
    <text evidence="2">The sequence shown here is derived from an EMBL/GenBank/DDBJ whole genome shotgun (WGS) entry which is preliminary data.</text>
</comment>
<evidence type="ECO:0000256" key="1">
    <source>
        <dbReference type="SAM" id="MobiDB-lite"/>
    </source>
</evidence>
<accession>A0A926IXW7</accession>
<protein>
    <submittedName>
        <fullName evidence="2">Uncharacterized protein</fullName>
    </submittedName>
</protein>
<organism evidence="2">
    <name type="scientific">Aeromonas hydrophila</name>
    <dbReference type="NCBI Taxonomy" id="644"/>
    <lineage>
        <taxon>Bacteria</taxon>
        <taxon>Pseudomonadati</taxon>
        <taxon>Pseudomonadota</taxon>
        <taxon>Gammaproteobacteria</taxon>
        <taxon>Aeromonadales</taxon>
        <taxon>Aeromonadaceae</taxon>
        <taxon>Aeromonas</taxon>
    </lineage>
</organism>
<dbReference type="AlphaFoldDB" id="A0A926IXW7"/>